<dbReference type="EMBL" id="CP139960">
    <property type="protein sequence ID" value="WQD39682.1"/>
    <property type="molecule type" value="Genomic_DNA"/>
</dbReference>
<evidence type="ECO:0000313" key="3">
    <source>
        <dbReference type="Proteomes" id="UP001325680"/>
    </source>
</evidence>
<dbReference type="Proteomes" id="UP001325680">
    <property type="component" value="Chromosome"/>
</dbReference>
<proteinExistence type="predicted"/>
<sequence length="147" mass="16697">MNYSRRFFLVSLTVLLVLTINSCQKESTRTNPEAKKNITGSWKIASVSRNGVDITNYFDFTAFEIQFKEDGSYIVGNQAPFIIAKNGTWSLDDDTHPLRISFTQQGESKAILNEFEYPVVEGVRRIILKGSPGCRSNVYQYALEEIK</sequence>
<reference evidence="2 3" key="1">
    <citation type="submission" date="2023-12" db="EMBL/GenBank/DDBJ databases">
        <title>Genome sequencing and assembly of bacterial species from a model synthetic community.</title>
        <authorList>
            <person name="Hogle S.L."/>
        </authorList>
    </citation>
    <scope>NUCLEOTIDE SEQUENCE [LARGE SCALE GENOMIC DNA]</scope>
    <source>
        <strain evidence="2 3">HAMBI_3031</strain>
    </source>
</reference>
<dbReference type="RefSeq" id="WP_162817736.1">
    <property type="nucleotide sequence ID" value="NZ_CP139960.1"/>
</dbReference>
<keyword evidence="1" id="KW-0732">Signal</keyword>
<name>A0ABZ0W8V2_9BACT</name>
<evidence type="ECO:0000256" key="1">
    <source>
        <dbReference type="SAM" id="SignalP"/>
    </source>
</evidence>
<evidence type="ECO:0000313" key="2">
    <source>
        <dbReference type="EMBL" id="WQD39682.1"/>
    </source>
</evidence>
<feature type="chain" id="PRO_5045506108" evidence="1">
    <location>
        <begin position="26"/>
        <end position="147"/>
    </location>
</feature>
<dbReference type="Pfam" id="PF16395">
    <property type="entry name" value="DUF5004"/>
    <property type="match status" value="1"/>
</dbReference>
<accession>A0ABZ0W8V2</accession>
<organism evidence="2 3">
    <name type="scientific">Niabella yanshanensis</name>
    <dbReference type="NCBI Taxonomy" id="577386"/>
    <lineage>
        <taxon>Bacteria</taxon>
        <taxon>Pseudomonadati</taxon>
        <taxon>Bacteroidota</taxon>
        <taxon>Chitinophagia</taxon>
        <taxon>Chitinophagales</taxon>
        <taxon>Chitinophagaceae</taxon>
        <taxon>Niabella</taxon>
    </lineage>
</organism>
<keyword evidence="3" id="KW-1185">Reference proteome</keyword>
<protein>
    <submittedName>
        <fullName evidence="2">DUF5004 domain-containing protein</fullName>
    </submittedName>
</protein>
<feature type="signal peptide" evidence="1">
    <location>
        <begin position="1"/>
        <end position="25"/>
    </location>
</feature>
<gene>
    <name evidence="2" type="ORF">U0035_05915</name>
</gene>
<dbReference type="InterPro" id="IPR032168">
    <property type="entry name" value="DUF5004"/>
</dbReference>